<comment type="caution">
    <text evidence="2">The sequence shown here is derived from an EMBL/GenBank/DDBJ whole genome shotgun (WGS) entry which is preliminary data.</text>
</comment>
<keyword evidence="3" id="KW-1185">Reference proteome</keyword>
<feature type="compositionally biased region" description="Basic and acidic residues" evidence="1">
    <location>
        <begin position="80"/>
        <end position="89"/>
    </location>
</feature>
<reference evidence="2 3" key="1">
    <citation type="journal article" date="2021" name="Elife">
        <title>Chloroplast acquisition without the gene transfer in kleptoplastic sea slugs, Plakobranchus ocellatus.</title>
        <authorList>
            <person name="Maeda T."/>
            <person name="Takahashi S."/>
            <person name="Yoshida T."/>
            <person name="Shimamura S."/>
            <person name="Takaki Y."/>
            <person name="Nagai Y."/>
            <person name="Toyoda A."/>
            <person name="Suzuki Y."/>
            <person name="Arimoto A."/>
            <person name="Ishii H."/>
            <person name="Satoh N."/>
            <person name="Nishiyama T."/>
            <person name="Hasebe M."/>
            <person name="Maruyama T."/>
            <person name="Minagawa J."/>
            <person name="Obokata J."/>
            <person name="Shigenobu S."/>
        </authorList>
    </citation>
    <scope>NUCLEOTIDE SEQUENCE [LARGE SCALE GENOMIC DNA]</scope>
</reference>
<sequence>MFNSKKNTGTFHEKDTTFTIYPNLDHVSDQSDGKAETTLVNTSNSDQDRGRNNNSLFTCDEISLCGASLSEFDKDVVQSSPKPERHFEECSTNSSNTKSVHKGKSGKILEGIFQEKLTPLEPVAGQSCESLTVNQGTNMSEMDISRNCTNSKIYRAEDISSKNSKGISNIGPTVGCNNQHAEDKTSKLLPATQSQECEEIWVDEPESGIEPLEFTSKHLSYQELQELGLVKTCFEITEQSSPINGLESTANDDSITSPQLSQEDMQFLENVNRVKKNLNMELGKDSYETVSNNKSVNDIFSPSSVTTLSFDLYLSDSISKNAPSPGKKAKTVVPKRQQQVGKSLSKEIQLNEASQRVSYVSIKCDSPSVSRSVDLANVQFLDKNLLESDVKSSQVKFSEPLRSEDQDQELEEGEIDDVDECKDDSSATSLNAKSNLAYTEEDMPSRSHHQETYRPKYKTTFSVKRQKTNKHLESIRSGLSHRVSPLERVYNGQTINESTSKKIDSVSVKGKDNPSVPSTSKGETNLNKSDKDKISRRHEDDFAHRHSRKSAQSYDLKVGLTDSRKVGLNGLQAD</sequence>
<dbReference type="Proteomes" id="UP000735302">
    <property type="component" value="Unassembled WGS sequence"/>
</dbReference>
<feature type="compositionally biased region" description="Basic and acidic residues" evidence="1">
    <location>
        <begin position="443"/>
        <end position="454"/>
    </location>
</feature>
<feature type="region of interest" description="Disordered" evidence="1">
    <location>
        <begin position="392"/>
        <end position="460"/>
    </location>
</feature>
<feature type="region of interest" description="Disordered" evidence="1">
    <location>
        <begin position="28"/>
        <end position="53"/>
    </location>
</feature>
<feature type="compositionally biased region" description="Basic and acidic residues" evidence="1">
    <location>
        <begin position="528"/>
        <end position="544"/>
    </location>
</feature>
<dbReference type="GO" id="GO:0005840">
    <property type="term" value="C:ribosome"/>
    <property type="evidence" value="ECO:0007669"/>
    <property type="project" value="UniProtKB-KW"/>
</dbReference>
<name>A0AAV4B002_9GAST</name>
<dbReference type="AlphaFoldDB" id="A0AAV4B002"/>
<keyword evidence="2" id="KW-0689">Ribosomal protein</keyword>
<organism evidence="2 3">
    <name type="scientific">Plakobranchus ocellatus</name>
    <dbReference type="NCBI Taxonomy" id="259542"/>
    <lineage>
        <taxon>Eukaryota</taxon>
        <taxon>Metazoa</taxon>
        <taxon>Spiralia</taxon>
        <taxon>Lophotrochozoa</taxon>
        <taxon>Mollusca</taxon>
        <taxon>Gastropoda</taxon>
        <taxon>Heterobranchia</taxon>
        <taxon>Euthyneura</taxon>
        <taxon>Panpulmonata</taxon>
        <taxon>Sacoglossa</taxon>
        <taxon>Placobranchoidea</taxon>
        <taxon>Plakobranchidae</taxon>
        <taxon>Plakobranchus</taxon>
    </lineage>
</organism>
<evidence type="ECO:0000313" key="3">
    <source>
        <dbReference type="Proteomes" id="UP000735302"/>
    </source>
</evidence>
<feature type="compositionally biased region" description="Polar residues" evidence="1">
    <location>
        <begin position="515"/>
        <end position="527"/>
    </location>
</feature>
<proteinExistence type="predicted"/>
<feature type="compositionally biased region" description="Acidic residues" evidence="1">
    <location>
        <begin position="406"/>
        <end position="422"/>
    </location>
</feature>
<protein>
    <submittedName>
        <fullName evidence="2">30S ribosomal protein s20</fullName>
    </submittedName>
</protein>
<evidence type="ECO:0000313" key="2">
    <source>
        <dbReference type="EMBL" id="GFO13851.1"/>
    </source>
</evidence>
<feature type="compositionally biased region" description="Basic and acidic residues" evidence="1">
    <location>
        <begin position="499"/>
        <end position="512"/>
    </location>
</feature>
<evidence type="ECO:0000256" key="1">
    <source>
        <dbReference type="SAM" id="MobiDB-lite"/>
    </source>
</evidence>
<accession>A0AAV4B002</accession>
<feature type="region of interest" description="Disordered" evidence="1">
    <location>
        <begin position="490"/>
        <end position="556"/>
    </location>
</feature>
<gene>
    <name evidence="2" type="ORF">PoB_004035600</name>
</gene>
<keyword evidence="2" id="KW-0687">Ribonucleoprotein</keyword>
<feature type="region of interest" description="Disordered" evidence="1">
    <location>
        <begin position="80"/>
        <end position="103"/>
    </location>
</feature>
<feature type="compositionally biased region" description="Polar residues" evidence="1">
    <location>
        <begin position="426"/>
        <end position="437"/>
    </location>
</feature>
<dbReference type="EMBL" id="BLXT01004508">
    <property type="protein sequence ID" value="GFO13851.1"/>
    <property type="molecule type" value="Genomic_DNA"/>
</dbReference>